<reference evidence="2" key="1">
    <citation type="journal article" date="2022" name="Mol. Ecol. Resour.">
        <title>The genomes of chicory, endive, great burdock and yacon provide insights into Asteraceae palaeo-polyploidization history and plant inulin production.</title>
        <authorList>
            <person name="Fan W."/>
            <person name="Wang S."/>
            <person name="Wang H."/>
            <person name="Wang A."/>
            <person name="Jiang F."/>
            <person name="Liu H."/>
            <person name="Zhao H."/>
            <person name="Xu D."/>
            <person name="Zhang Y."/>
        </authorList>
    </citation>
    <scope>NUCLEOTIDE SEQUENCE [LARGE SCALE GENOMIC DNA]</scope>
    <source>
        <strain evidence="2">cv. Punajuju</strain>
    </source>
</reference>
<gene>
    <name evidence="1" type="ORF">L2E82_48248</name>
</gene>
<name>A0ACB8YWY1_CICIN</name>
<organism evidence="1 2">
    <name type="scientific">Cichorium intybus</name>
    <name type="common">Chicory</name>
    <dbReference type="NCBI Taxonomy" id="13427"/>
    <lineage>
        <taxon>Eukaryota</taxon>
        <taxon>Viridiplantae</taxon>
        <taxon>Streptophyta</taxon>
        <taxon>Embryophyta</taxon>
        <taxon>Tracheophyta</taxon>
        <taxon>Spermatophyta</taxon>
        <taxon>Magnoliopsida</taxon>
        <taxon>eudicotyledons</taxon>
        <taxon>Gunneridae</taxon>
        <taxon>Pentapetalae</taxon>
        <taxon>asterids</taxon>
        <taxon>campanulids</taxon>
        <taxon>Asterales</taxon>
        <taxon>Asteraceae</taxon>
        <taxon>Cichorioideae</taxon>
        <taxon>Cichorieae</taxon>
        <taxon>Cichoriinae</taxon>
        <taxon>Cichorium</taxon>
    </lineage>
</organism>
<proteinExistence type="predicted"/>
<accession>A0ACB8YWY1</accession>
<keyword evidence="2" id="KW-1185">Reference proteome</keyword>
<evidence type="ECO:0000313" key="2">
    <source>
        <dbReference type="Proteomes" id="UP001055811"/>
    </source>
</evidence>
<dbReference type="Proteomes" id="UP001055811">
    <property type="component" value="Linkage Group LG09"/>
</dbReference>
<sequence>MNNANSGKMSSNDMLKAVFMQLEGTNLAVCMGVCKQWVNVDEDDYLWKCLCVKKWPSTYGSLHFSESAPGPALRDGNLTPPTGIIGMVDHLEGPEYKLTLSSEGRATACVQVPEFPIACPFFNFATFNINNEISLLFINRDGILDVFGIEMNFFTAYSDEGVLLL</sequence>
<protein>
    <submittedName>
        <fullName evidence="1">Uncharacterized protein</fullName>
    </submittedName>
</protein>
<evidence type="ECO:0000313" key="1">
    <source>
        <dbReference type="EMBL" id="KAI3690269.1"/>
    </source>
</evidence>
<comment type="caution">
    <text evidence="1">The sequence shown here is derived from an EMBL/GenBank/DDBJ whole genome shotgun (WGS) entry which is preliminary data.</text>
</comment>
<dbReference type="EMBL" id="CM042017">
    <property type="protein sequence ID" value="KAI3690269.1"/>
    <property type="molecule type" value="Genomic_DNA"/>
</dbReference>
<reference evidence="1 2" key="2">
    <citation type="journal article" date="2022" name="Mol. Ecol. Resour.">
        <title>The genomes of chicory, endive, great burdock and yacon provide insights into Asteraceae paleo-polyploidization history and plant inulin production.</title>
        <authorList>
            <person name="Fan W."/>
            <person name="Wang S."/>
            <person name="Wang H."/>
            <person name="Wang A."/>
            <person name="Jiang F."/>
            <person name="Liu H."/>
            <person name="Zhao H."/>
            <person name="Xu D."/>
            <person name="Zhang Y."/>
        </authorList>
    </citation>
    <scope>NUCLEOTIDE SEQUENCE [LARGE SCALE GENOMIC DNA]</scope>
    <source>
        <strain evidence="2">cv. Punajuju</strain>
        <tissue evidence="1">Leaves</tissue>
    </source>
</reference>